<proteinExistence type="predicted"/>
<comment type="caution">
    <text evidence="1">The sequence shown here is derived from an EMBL/GenBank/DDBJ whole genome shotgun (WGS) entry which is preliminary data.</text>
</comment>
<dbReference type="PATRIC" id="fig|742734.4.peg.971"/>
<evidence type="ECO:0000313" key="2">
    <source>
        <dbReference type="Proteomes" id="UP000037392"/>
    </source>
</evidence>
<dbReference type="OrthoDB" id="1956507at2"/>
<gene>
    <name evidence="1" type="ORF">HMPREF9470_00916</name>
</gene>
<dbReference type="RefSeq" id="WP_048929311.1">
    <property type="nucleotide sequence ID" value="NZ_KQ235876.1"/>
</dbReference>
<dbReference type="EMBL" id="ADLK01000005">
    <property type="protein sequence ID" value="KMW23700.1"/>
    <property type="molecule type" value="Genomic_DNA"/>
</dbReference>
<name>A0A0J9F618_9FIRM</name>
<evidence type="ECO:0000313" key="1">
    <source>
        <dbReference type="EMBL" id="KMW23700.1"/>
    </source>
</evidence>
<dbReference type="GeneID" id="93165695"/>
<reference evidence="1 2" key="1">
    <citation type="submission" date="2011-04" db="EMBL/GenBank/DDBJ databases">
        <title>The Genome Sequence of Clostridium citroniae WAL-19142.</title>
        <authorList>
            <consortium name="The Broad Institute Genome Sequencing Platform"/>
            <person name="Earl A."/>
            <person name="Ward D."/>
            <person name="Feldgarden M."/>
            <person name="Gevers D."/>
            <person name="Warren Y.A."/>
            <person name="Tyrrell K.L."/>
            <person name="Citron D.M."/>
            <person name="Goldstein E.J."/>
            <person name="Daigneault M."/>
            <person name="Allen-Vercoe E."/>
            <person name="Young S.K."/>
            <person name="Zeng Q."/>
            <person name="Gargeya S."/>
            <person name="Fitzgerald M."/>
            <person name="Haas B."/>
            <person name="Abouelleil A."/>
            <person name="Alvarado L."/>
            <person name="Arachchi H.M."/>
            <person name="Berlin A."/>
            <person name="Brown A."/>
            <person name="Chapman S.B."/>
            <person name="Chen Z."/>
            <person name="Dunbar C."/>
            <person name="Freedman E."/>
            <person name="Gearin G."/>
            <person name="Gellesch M."/>
            <person name="Goldberg J."/>
            <person name="Griggs A."/>
            <person name="Gujja S."/>
            <person name="Heilman E.R."/>
            <person name="Heiman D."/>
            <person name="Howarth C."/>
            <person name="Larson L."/>
            <person name="Lui A."/>
            <person name="MacDonald P.J."/>
            <person name="Mehta T."/>
            <person name="Montmayeur A."/>
            <person name="Murphy C."/>
            <person name="Neiman D."/>
            <person name="Pearson M."/>
            <person name="Priest M."/>
            <person name="Roberts A."/>
            <person name="Saif S."/>
            <person name="Shea T."/>
            <person name="Shenoy N."/>
            <person name="Sisk P."/>
            <person name="Stolte C."/>
            <person name="Sykes S."/>
            <person name="White J."/>
            <person name="Yandava C."/>
            <person name="Wortman J."/>
            <person name="Nusbaum C."/>
            <person name="Birren B."/>
        </authorList>
    </citation>
    <scope>NUCLEOTIDE SEQUENCE [LARGE SCALE GENOMIC DNA]</scope>
    <source>
        <strain evidence="1 2">WAL-19142</strain>
    </source>
</reference>
<sequence length="168" mass="18844">MENFWNIDINVSARKSTPRDLVQEQCEKLAEITNGKVIARVADYEGDYKSYTKMSNLALLANAASSLTMESFDAQNELGESGDAGSFVYEFFISSERTPKYKYRICFLYYGALLYPVGITLEQSIANELGVETEFTVDSEEQFTAILKRILGSDKLSEVLSNLLSINI</sequence>
<organism evidence="1 2">
    <name type="scientific">[Clostridium] citroniae WAL-19142</name>
    <dbReference type="NCBI Taxonomy" id="742734"/>
    <lineage>
        <taxon>Bacteria</taxon>
        <taxon>Bacillati</taxon>
        <taxon>Bacillota</taxon>
        <taxon>Clostridia</taxon>
        <taxon>Lachnospirales</taxon>
        <taxon>Lachnospiraceae</taxon>
        <taxon>Enterocloster</taxon>
    </lineage>
</organism>
<protein>
    <submittedName>
        <fullName evidence="1">Uncharacterized protein</fullName>
    </submittedName>
</protein>
<accession>A0A0J9F618</accession>
<dbReference type="AlphaFoldDB" id="A0A0J9F618"/>
<dbReference type="Proteomes" id="UP000037392">
    <property type="component" value="Unassembled WGS sequence"/>
</dbReference>